<dbReference type="EMBL" id="VIIS01001648">
    <property type="protein sequence ID" value="KAF0294916.1"/>
    <property type="molecule type" value="Genomic_DNA"/>
</dbReference>
<dbReference type="AlphaFoldDB" id="A0A6A4VKA2"/>
<evidence type="ECO:0000313" key="1">
    <source>
        <dbReference type="EMBL" id="KAF0294916.1"/>
    </source>
</evidence>
<evidence type="ECO:0000313" key="2">
    <source>
        <dbReference type="Proteomes" id="UP000440578"/>
    </source>
</evidence>
<comment type="caution">
    <text evidence="1">The sequence shown here is derived from an EMBL/GenBank/DDBJ whole genome shotgun (WGS) entry which is preliminary data.</text>
</comment>
<reference evidence="1 2" key="1">
    <citation type="submission" date="2019-07" db="EMBL/GenBank/DDBJ databases">
        <title>Draft genome assembly of a fouling barnacle, Amphibalanus amphitrite (Darwin, 1854): The first reference genome for Thecostraca.</title>
        <authorList>
            <person name="Kim W."/>
        </authorList>
    </citation>
    <scope>NUCLEOTIDE SEQUENCE [LARGE SCALE GENOMIC DNA]</scope>
    <source>
        <strain evidence="1">SNU_AA5</strain>
        <tissue evidence="1">Soma without cirri and trophi</tissue>
    </source>
</reference>
<organism evidence="1 2">
    <name type="scientific">Amphibalanus amphitrite</name>
    <name type="common">Striped barnacle</name>
    <name type="synonym">Balanus amphitrite</name>
    <dbReference type="NCBI Taxonomy" id="1232801"/>
    <lineage>
        <taxon>Eukaryota</taxon>
        <taxon>Metazoa</taxon>
        <taxon>Ecdysozoa</taxon>
        <taxon>Arthropoda</taxon>
        <taxon>Crustacea</taxon>
        <taxon>Multicrustacea</taxon>
        <taxon>Cirripedia</taxon>
        <taxon>Thoracica</taxon>
        <taxon>Thoracicalcarea</taxon>
        <taxon>Balanomorpha</taxon>
        <taxon>Balanoidea</taxon>
        <taxon>Balanidae</taxon>
        <taxon>Amphibalaninae</taxon>
        <taxon>Amphibalanus</taxon>
    </lineage>
</organism>
<protein>
    <submittedName>
        <fullName evidence="1">Uncharacterized protein</fullName>
    </submittedName>
</protein>
<dbReference type="Proteomes" id="UP000440578">
    <property type="component" value="Unassembled WGS sequence"/>
</dbReference>
<gene>
    <name evidence="1" type="ORF">FJT64_007446</name>
</gene>
<accession>A0A6A4VKA2</accession>
<keyword evidence="2" id="KW-1185">Reference proteome</keyword>
<name>A0A6A4VKA2_AMPAM</name>
<sequence length="312" mass="35454">MSPKLRTTLQCGTKLKRDDWIEIGNVIYEKYVEKYSNPYPKRYSDIAYCIIRQIPNLVQDKTVGETAELIAEKLATKFRNKRRRLDSSASNLGVRKPVRYGMGLPQYAPAFEDSQRLEVQRAVEQLQTVNGQEAIDGLMQDTFADRRHLIVREKVSVAIIKERYGALFSVYQLWRELERMAGRSLRRESELLWARYLTAAQEVLGCSDIDRVPKAIAWALGDALDVYRNDGEGPGAVVAGGTVFVDGVEVAEVGERDALLVWAVALFVFSLKYPTGSRSTGRYLSYHVLGVEDEAPKDRVSQRFHDEVMKHM</sequence>
<proteinExistence type="predicted"/>